<keyword evidence="1" id="KW-1133">Transmembrane helix</keyword>
<keyword evidence="1" id="KW-0472">Membrane</keyword>
<keyword evidence="1" id="KW-0812">Transmembrane</keyword>
<accession>A0A1Y3MK00</accession>
<proteinExistence type="predicted"/>
<feature type="transmembrane region" description="Helical" evidence="1">
    <location>
        <begin position="80"/>
        <end position="102"/>
    </location>
</feature>
<dbReference type="AlphaFoldDB" id="A0A1Y3MK00"/>
<sequence>MQQLIMKDFIVQRKMLIWYIIYPFLFYMATRDNHSTFTLTTVIIPVILMMRTFYSDEKNQSEKMFNSLPISRKQMILAKYMFALIILMTSVIIAYFTVGIQLRNETVDFIETTVVTSMSLSFIVFSLILPIYFLLGYQKTFMIACFLLIAPIFILEVFFKVNIEQLNLHSGFLCMGATCMLVFSMLACVKLYERMDI</sequence>
<dbReference type="InterPro" id="IPR025699">
    <property type="entry name" value="ABC2_memb-like"/>
</dbReference>
<feature type="transmembrane region" description="Helical" evidence="1">
    <location>
        <begin position="12"/>
        <end position="30"/>
    </location>
</feature>
<evidence type="ECO:0000313" key="4">
    <source>
        <dbReference type="Proteomes" id="UP000195321"/>
    </source>
</evidence>
<reference evidence="2 4" key="1">
    <citation type="submission" date="2017-02" db="EMBL/GenBank/DDBJ databases">
        <title>Bacillus pseudomycoides isolate FSL K6-0042.</title>
        <authorList>
            <person name="Kovac J."/>
        </authorList>
    </citation>
    <scope>NUCLEOTIDE SEQUENCE [LARGE SCALE GENOMIC DNA]</scope>
    <source>
        <strain evidence="2 4">FSL K6-0042</strain>
    </source>
</reference>
<dbReference type="RefSeq" id="WP_016116294.1">
    <property type="nucleotide sequence ID" value="NZ_CP189809.1"/>
</dbReference>
<gene>
    <name evidence="2" type="ORF">BW425_02250</name>
    <name evidence="3" type="ORF">CN613_10565</name>
</gene>
<dbReference type="EMBL" id="MWPX01000001">
    <property type="protein sequence ID" value="OUM50757.1"/>
    <property type="molecule type" value="Genomic_DNA"/>
</dbReference>
<evidence type="ECO:0000313" key="3">
    <source>
        <dbReference type="EMBL" id="PEM69835.1"/>
    </source>
</evidence>
<feature type="transmembrane region" description="Helical" evidence="1">
    <location>
        <begin position="141"/>
        <end position="163"/>
    </location>
</feature>
<evidence type="ECO:0000256" key="1">
    <source>
        <dbReference type="SAM" id="Phobius"/>
    </source>
</evidence>
<feature type="transmembrane region" description="Helical" evidence="1">
    <location>
        <begin position="36"/>
        <end position="54"/>
    </location>
</feature>
<comment type="caution">
    <text evidence="2">The sequence shown here is derived from an EMBL/GenBank/DDBJ whole genome shotgun (WGS) entry which is preliminary data.</text>
</comment>
<dbReference type="Proteomes" id="UP000195321">
    <property type="component" value="Unassembled WGS sequence"/>
</dbReference>
<dbReference type="PANTHER" id="PTHR41309:SF2">
    <property type="entry name" value="MEMBRANE PROTEIN"/>
    <property type="match status" value="1"/>
</dbReference>
<reference evidence="3 5" key="2">
    <citation type="submission" date="2017-09" db="EMBL/GenBank/DDBJ databases">
        <title>Large-scale bioinformatics analysis of Bacillus genomes uncovers conserved roles of natural products in bacterial physiology.</title>
        <authorList>
            <consortium name="Agbiome Team Llc"/>
            <person name="Bleich R.M."/>
            <person name="Grubbs K.J."/>
            <person name="Santa Maria K.C."/>
            <person name="Allen S.E."/>
            <person name="Farag S."/>
            <person name="Shank E.A."/>
            <person name="Bowers A."/>
        </authorList>
    </citation>
    <scope>NUCLEOTIDE SEQUENCE [LARGE SCALE GENOMIC DNA]</scope>
    <source>
        <strain evidence="3 5">AFS009893</strain>
    </source>
</reference>
<feature type="transmembrane region" description="Helical" evidence="1">
    <location>
        <begin position="114"/>
        <end position="134"/>
    </location>
</feature>
<evidence type="ECO:0000313" key="2">
    <source>
        <dbReference type="EMBL" id="OUM50757.1"/>
    </source>
</evidence>
<organism evidence="2 4">
    <name type="scientific">Bacillus pseudomycoides</name>
    <dbReference type="NCBI Taxonomy" id="64104"/>
    <lineage>
        <taxon>Bacteria</taxon>
        <taxon>Bacillati</taxon>
        <taxon>Bacillota</taxon>
        <taxon>Bacilli</taxon>
        <taxon>Bacillales</taxon>
        <taxon>Bacillaceae</taxon>
        <taxon>Bacillus</taxon>
        <taxon>Bacillus cereus group</taxon>
    </lineage>
</organism>
<feature type="transmembrane region" description="Helical" evidence="1">
    <location>
        <begin position="169"/>
        <end position="192"/>
    </location>
</feature>
<dbReference type="Proteomes" id="UP000219775">
    <property type="component" value="Unassembled WGS sequence"/>
</dbReference>
<dbReference type="Pfam" id="PF13346">
    <property type="entry name" value="ABC2_membrane_5"/>
    <property type="match status" value="1"/>
</dbReference>
<evidence type="ECO:0000313" key="5">
    <source>
        <dbReference type="Proteomes" id="UP000219775"/>
    </source>
</evidence>
<name>A0A1Y3MK00_9BACI</name>
<dbReference type="EMBL" id="NUDP01000037">
    <property type="protein sequence ID" value="PEM69835.1"/>
    <property type="molecule type" value="Genomic_DNA"/>
</dbReference>
<dbReference type="PANTHER" id="PTHR41309">
    <property type="entry name" value="MEMBRANE PROTEIN-RELATED"/>
    <property type="match status" value="1"/>
</dbReference>
<protein>
    <submittedName>
        <fullName evidence="2">ABC-2 transporter family protein</fullName>
    </submittedName>
    <submittedName>
        <fullName evidence="3">ABC-2 transporter permease</fullName>
    </submittedName>
</protein>